<evidence type="ECO:0000313" key="5">
    <source>
        <dbReference type="Proteomes" id="UP000195570"/>
    </source>
</evidence>
<organism evidence="4 5">
    <name type="scientific">Trypanosoma equiperdum</name>
    <dbReference type="NCBI Taxonomy" id="5694"/>
    <lineage>
        <taxon>Eukaryota</taxon>
        <taxon>Discoba</taxon>
        <taxon>Euglenozoa</taxon>
        <taxon>Kinetoplastea</taxon>
        <taxon>Metakinetoplastina</taxon>
        <taxon>Trypanosomatida</taxon>
        <taxon>Trypanosomatidae</taxon>
        <taxon>Trypanosoma</taxon>
    </lineage>
</organism>
<evidence type="ECO:0000256" key="1">
    <source>
        <dbReference type="PROSITE-ProRule" id="PRU00339"/>
    </source>
</evidence>
<name>A0A1G4IG51_TRYEQ</name>
<comment type="caution">
    <text evidence="4">The sequence shown here is derived from an EMBL/GenBank/DDBJ whole genome shotgun (WGS) entry which is preliminary data.</text>
</comment>
<dbReference type="GO" id="GO:0016559">
    <property type="term" value="P:peroxisome fission"/>
    <property type="evidence" value="ECO:0007669"/>
    <property type="project" value="TreeGrafter"/>
</dbReference>
<evidence type="ECO:0000256" key="3">
    <source>
        <dbReference type="SAM" id="Phobius"/>
    </source>
</evidence>
<dbReference type="Proteomes" id="UP000195570">
    <property type="component" value="Unassembled WGS sequence"/>
</dbReference>
<sequence>MDRASELMDEFFKKDPDIRRMLSPCLDELHGLDDAIRRVGHKHSLDPNNQDVTFEYATVLISHTRNSYVESGVRLMESLAFALWQRRWGGPTHAQLQQACKIEEPLPADGSAAPASPNLQQLVSSEEGREGQQMNGDVVSRNGKYGQRGCENPTRCSKDTLESDLVIFHYYLAVGWIKLKKYDNALSSLNRMLELKPGHPQGIALKQYVEAVSRQTITVAGLAGIAAISVAATVLMAFRRS</sequence>
<protein>
    <submittedName>
        <fullName evidence="4">Fis1 C-terminal tetratricopeptide repeat, putative</fullName>
    </submittedName>
</protein>
<dbReference type="GO" id="GO:0000266">
    <property type="term" value="P:mitochondrial fission"/>
    <property type="evidence" value="ECO:0007669"/>
    <property type="project" value="InterPro"/>
</dbReference>
<dbReference type="PROSITE" id="PS50005">
    <property type="entry name" value="TPR"/>
    <property type="match status" value="1"/>
</dbReference>
<proteinExistence type="predicted"/>
<reference evidence="4" key="1">
    <citation type="submission" date="2016-09" db="EMBL/GenBank/DDBJ databases">
        <authorList>
            <person name="Hebert L."/>
            <person name="Moumen B."/>
        </authorList>
    </citation>
    <scope>NUCLEOTIDE SEQUENCE [LARGE SCALE GENOMIC DNA]</scope>
    <source>
        <strain evidence="4">OVI</strain>
    </source>
</reference>
<feature type="repeat" description="TPR" evidence="1">
    <location>
        <begin position="166"/>
        <end position="199"/>
    </location>
</feature>
<dbReference type="Pfam" id="PF14853">
    <property type="entry name" value="Fis1_TPR_C"/>
    <property type="match status" value="1"/>
</dbReference>
<evidence type="ECO:0000313" key="4">
    <source>
        <dbReference type="EMBL" id="SCU71327.1"/>
    </source>
</evidence>
<dbReference type="RefSeq" id="XP_067082005.1">
    <property type="nucleotide sequence ID" value="XM_067225904.1"/>
</dbReference>
<evidence type="ECO:0000256" key="2">
    <source>
        <dbReference type="SAM" id="MobiDB-lite"/>
    </source>
</evidence>
<feature type="region of interest" description="Disordered" evidence="2">
    <location>
        <begin position="122"/>
        <end position="146"/>
    </location>
</feature>
<dbReference type="AlphaFoldDB" id="A0A1G4IG51"/>
<dbReference type="EMBL" id="CZPT02001617">
    <property type="protein sequence ID" value="SCU71327.1"/>
    <property type="molecule type" value="Genomic_DNA"/>
</dbReference>
<dbReference type="GeneID" id="92376848"/>
<dbReference type="InterPro" id="IPR011990">
    <property type="entry name" value="TPR-like_helical_dom_sf"/>
</dbReference>
<accession>A0A1G4IG51</accession>
<dbReference type="PANTHER" id="PTHR13247">
    <property type="entry name" value="TETRATRICOPEPTIDE REPEAT PROTEIN 11 TPR REPEAT PROTEIN 11"/>
    <property type="match status" value="1"/>
</dbReference>
<feature type="transmembrane region" description="Helical" evidence="3">
    <location>
        <begin position="217"/>
        <end position="238"/>
    </location>
</feature>
<dbReference type="GO" id="GO:0005741">
    <property type="term" value="C:mitochondrial outer membrane"/>
    <property type="evidence" value="ECO:0007669"/>
    <property type="project" value="TreeGrafter"/>
</dbReference>
<dbReference type="PANTHER" id="PTHR13247:SF0">
    <property type="entry name" value="MITOCHONDRIAL FISSION 1 PROTEIN"/>
    <property type="match status" value="1"/>
</dbReference>
<dbReference type="InterPro" id="IPR019734">
    <property type="entry name" value="TPR_rpt"/>
</dbReference>
<dbReference type="GO" id="GO:0005778">
    <property type="term" value="C:peroxisomal membrane"/>
    <property type="evidence" value="ECO:0007669"/>
    <property type="project" value="TreeGrafter"/>
</dbReference>
<gene>
    <name evidence="4" type="ORF">TEOVI_000290800</name>
</gene>
<dbReference type="VEuPathDB" id="TriTrypDB:TEOVI_000290800"/>
<keyword evidence="5" id="KW-1185">Reference proteome</keyword>
<keyword evidence="3" id="KW-0812">Transmembrane</keyword>
<dbReference type="GO" id="GO:0000422">
    <property type="term" value="P:autophagy of mitochondrion"/>
    <property type="evidence" value="ECO:0007669"/>
    <property type="project" value="TreeGrafter"/>
</dbReference>
<dbReference type="InterPro" id="IPR028061">
    <property type="entry name" value="Fis1_TPR_C"/>
</dbReference>
<dbReference type="Gene3D" id="1.25.40.10">
    <property type="entry name" value="Tetratricopeptide repeat domain"/>
    <property type="match status" value="1"/>
</dbReference>
<keyword evidence="1" id="KW-0802">TPR repeat</keyword>
<keyword evidence="3" id="KW-0472">Membrane</keyword>
<dbReference type="InterPro" id="IPR016543">
    <property type="entry name" value="Fis1"/>
</dbReference>
<dbReference type="SUPFAM" id="SSF48452">
    <property type="entry name" value="TPR-like"/>
    <property type="match status" value="1"/>
</dbReference>
<keyword evidence="3" id="KW-1133">Transmembrane helix</keyword>